<dbReference type="GO" id="GO:0042351">
    <property type="term" value="P:'de novo' GDP-L-fucose biosynthetic process"/>
    <property type="evidence" value="ECO:0007669"/>
    <property type="project" value="UniProtKB-UniPathway"/>
</dbReference>
<evidence type="ECO:0000256" key="7">
    <source>
        <dbReference type="SAM" id="MobiDB-lite"/>
    </source>
</evidence>
<dbReference type="InParanoid" id="A0A165EAZ0"/>
<dbReference type="Gene3D" id="3.40.50.720">
    <property type="entry name" value="NAD(P)-binding Rossmann-like Domain"/>
    <property type="match status" value="1"/>
</dbReference>
<dbReference type="OrthoDB" id="202470at2759"/>
<dbReference type="InterPro" id="IPR036291">
    <property type="entry name" value="NAD(P)-bd_dom_sf"/>
</dbReference>
<dbReference type="GO" id="GO:0050577">
    <property type="term" value="F:GDP-L-fucose synthase activity"/>
    <property type="evidence" value="ECO:0007669"/>
    <property type="project" value="UniProtKB-EC"/>
</dbReference>
<organism evidence="9 10">
    <name type="scientific">Calocera cornea HHB12733</name>
    <dbReference type="NCBI Taxonomy" id="1353952"/>
    <lineage>
        <taxon>Eukaryota</taxon>
        <taxon>Fungi</taxon>
        <taxon>Dikarya</taxon>
        <taxon>Basidiomycota</taxon>
        <taxon>Agaricomycotina</taxon>
        <taxon>Dacrymycetes</taxon>
        <taxon>Dacrymycetales</taxon>
        <taxon>Dacrymycetaceae</taxon>
        <taxon>Calocera</taxon>
    </lineage>
</organism>
<dbReference type="PANTHER" id="PTHR43238:SF1">
    <property type="entry name" value="GDP-L-FUCOSE SYNTHASE"/>
    <property type="match status" value="1"/>
</dbReference>
<dbReference type="HAMAP" id="MF_00956">
    <property type="entry name" value="GDP_fucose_synth"/>
    <property type="match status" value="1"/>
</dbReference>
<evidence type="ECO:0000259" key="8">
    <source>
        <dbReference type="Pfam" id="PF01370"/>
    </source>
</evidence>
<dbReference type="AlphaFoldDB" id="A0A165EAZ0"/>
<dbReference type="EMBL" id="KV424013">
    <property type="protein sequence ID" value="KZT54456.1"/>
    <property type="molecule type" value="Genomic_DNA"/>
</dbReference>
<dbReference type="SUPFAM" id="SSF51735">
    <property type="entry name" value="NAD(P)-binding Rossmann-fold domains"/>
    <property type="match status" value="1"/>
</dbReference>
<dbReference type="STRING" id="1353952.A0A165EAZ0"/>
<keyword evidence="5" id="KW-0560">Oxidoreductase</keyword>
<dbReference type="InterPro" id="IPR001509">
    <property type="entry name" value="Epimerase_deHydtase"/>
</dbReference>
<evidence type="ECO:0000256" key="6">
    <source>
        <dbReference type="ARBA" id="ARBA00023235"/>
    </source>
</evidence>
<keyword evidence="6" id="KW-0413">Isomerase</keyword>
<dbReference type="PANTHER" id="PTHR43238">
    <property type="entry name" value="GDP-L-FUCOSE SYNTHASE"/>
    <property type="match status" value="1"/>
</dbReference>
<dbReference type="Proteomes" id="UP000076842">
    <property type="component" value="Unassembled WGS sequence"/>
</dbReference>
<dbReference type="EC" id="1.1.1.271" evidence="3"/>
<dbReference type="Gene3D" id="3.90.25.10">
    <property type="entry name" value="UDP-galactose 4-epimerase, domain 1"/>
    <property type="match status" value="1"/>
</dbReference>
<dbReference type="UniPathway" id="UPA00128">
    <property type="reaction ID" value="UER00191"/>
</dbReference>
<comment type="pathway">
    <text evidence="1">Nucleotide-sugar biosynthesis; GDP-L-fucose biosynthesis via de novo pathway; GDP-L-fucose from GDP-alpha-D-mannose: step 2/2.</text>
</comment>
<evidence type="ECO:0000256" key="2">
    <source>
        <dbReference type="ARBA" id="ARBA00005959"/>
    </source>
</evidence>
<evidence type="ECO:0000256" key="1">
    <source>
        <dbReference type="ARBA" id="ARBA00004883"/>
    </source>
</evidence>
<dbReference type="GO" id="GO:0016853">
    <property type="term" value="F:isomerase activity"/>
    <property type="evidence" value="ECO:0007669"/>
    <property type="project" value="UniProtKB-KW"/>
</dbReference>
<evidence type="ECO:0000256" key="5">
    <source>
        <dbReference type="ARBA" id="ARBA00023002"/>
    </source>
</evidence>
<keyword evidence="10" id="KW-1185">Reference proteome</keyword>
<reference evidence="9 10" key="1">
    <citation type="journal article" date="2016" name="Mol. Biol. Evol.">
        <title>Comparative Genomics of Early-Diverging Mushroom-Forming Fungi Provides Insights into the Origins of Lignocellulose Decay Capabilities.</title>
        <authorList>
            <person name="Nagy L.G."/>
            <person name="Riley R."/>
            <person name="Tritt A."/>
            <person name="Adam C."/>
            <person name="Daum C."/>
            <person name="Floudas D."/>
            <person name="Sun H."/>
            <person name="Yadav J.S."/>
            <person name="Pangilinan J."/>
            <person name="Larsson K.H."/>
            <person name="Matsuura K."/>
            <person name="Barry K."/>
            <person name="Labutti K."/>
            <person name="Kuo R."/>
            <person name="Ohm R.A."/>
            <person name="Bhattacharya S.S."/>
            <person name="Shirouzu T."/>
            <person name="Yoshinaga Y."/>
            <person name="Martin F.M."/>
            <person name="Grigoriev I.V."/>
            <person name="Hibbett D.S."/>
        </authorList>
    </citation>
    <scope>NUCLEOTIDE SEQUENCE [LARGE SCALE GENOMIC DNA]</scope>
    <source>
        <strain evidence="9 10">HHB12733</strain>
    </source>
</reference>
<evidence type="ECO:0000313" key="9">
    <source>
        <dbReference type="EMBL" id="KZT54456.1"/>
    </source>
</evidence>
<accession>A0A165EAZ0</accession>
<sequence>MSSSETQYQTIVVTGASGLVGSALKEVIATEPVDSSYGRRTGERWVFLRSSDGDLRDLAQTEAIFEKYKPVAVIHLAALVGGLFNNMKHNLTFMRDNILINDNVLWSAYKHDTKKVISCLSTCVFPDKVEYPLTETKIHSGPPHSSNFGYSHAKRLVDVQNRAYKDEFGCNFTSAIPTNVFGPYDNFDLEDSHVIPGLIHKCYLAKKNGTPFVVSGTGKPLRQFIYSFDLAKLFIWMLREYDSVEPLILSVGEDEELSIKEVADAIVKEVGFTGEYKFDTTKSDGQFRKPASNDKLQSLIGGYKFKPFDEALQHTVKWFIDNYDFARTGFESSAAAKGGRAQPKEPEATAPAGINAETTGGVHAAA</sequence>
<name>A0A165EAZ0_9BASI</name>
<evidence type="ECO:0000256" key="4">
    <source>
        <dbReference type="ARBA" id="ARBA00022857"/>
    </source>
</evidence>
<comment type="similarity">
    <text evidence="2">Belongs to the NAD(P)-dependent epimerase/dehydratase family. Fucose synthase subfamily.</text>
</comment>
<evidence type="ECO:0000313" key="10">
    <source>
        <dbReference type="Proteomes" id="UP000076842"/>
    </source>
</evidence>
<feature type="domain" description="NAD-dependent epimerase/dehydratase" evidence="8">
    <location>
        <begin position="11"/>
        <end position="251"/>
    </location>
</feature>
<evidence type="ECO:0000256" key="3">
    <source>
        <dbReference type="ARBA" id="ARBA00012371"/>
    </source>
</evidence>
<protein>
    <recommendedName>
        <fullName evidence="3">GDP-L-fucose synthase</fullName>
        <ecNumber evidence="3">1.1.1.271</ecNumber>
    </recommendedName>
</protein>
<feature type="region of interest" description="Disordered" evidence="7">
    <location>
        <begin position="334"/>
        <end position="366"/>
    </location>
</feature>
<gene>
    <name evidence="9" type="ORF">CALCODRAFT_456620</name>
</gene>
<proteinExistence type="inferred from homology"/>
<keyword evidence="4" id="KW-0521">NADP</keyword>
<dbReference type="CDD" id="cd05239">
    <property type="entry name" value="GDP_FS_SDR_e"/>
    <property type="match status" value="1"/>
</dbReference>
<dbReference type="Pfam" id="PF01370">
    <property type="entry name" value="Epimerase"/>
    <property type="match status" value="1"/>
</dbReference>
<dbReference type="InterPro" id="IPR028614">
    <property type="entry name" value="GDP_fucose/colitose_synth"/>
</dbReference>